<reference evidence="1" key="1">
    <citation type="submission" date="2022-02" db="EMBL/GenBank/DDBJ databases">
        <title>Plant Genome Project.</title>
        <authorList>
            <person name="Zhang R.-G."/>
        </authorList>
    </citation>
    <scope>NUCLEOTIDE SEQUENCE</scope>
    <source>
        <strain evidence="1">AT1</strain>
    </source>
</reference>
<evidence type="ECO:0000313" key="2">
    <source>
        <dbReference type="Proteomes" id="UP001062846"/>
    </source>
</evidence>
<organism evidence="1 2">
    <name type="scientific">Rhododendron molle</name>
    <name type="common">Chinese azalea</name>
    <name type="synonym">Azalea mollis</name>
    <dbReference type="NCBI Taxonomy" id="49168"/>
    <lineage>
        <taxon>Eukaryota</taxon>
        <taxon>Viridiplantae</taxon>
        <taxon>Streptophyta</taxon>
        <taxon>Embryophyta</taxon>
        <taxon>Tracheophyta</taxon>
        <taxon>Spermatophyta</taxon>
        <taxon>Magnoliopsida</taxon>
        <taxon>eudicotyledons</taxon>
        <taxon>Gunneridae</taxon>
        <taxon>Pentapetalae</taxon>
        <taxon>asterids</taxon>
        <taxon>Ericales</taxon>
        <taxon>Ericaceae</taxon>
        <taxon>Ericoideae</taxon>
        <taxon>Rhodoreae</taxon>
        <taxon>Rhododendron</taxon>
    </lineage>
</organism>
<proteinExistence type="predicted"/>
<gene>
    <name evidence="1" type="ORF">RHMOL_Rhmol04G0289600</name>
</gene>
<comment type="caution">
    <text evidence="1">The sequence shown here is derived from an EMBL/GenBank/DDBJ whole genome shotgun (WGS) entry which is preliminary data.</text>
</comment>
<dbReference type="Proteomes" id="UP001062846">
    <property type="component" value="Chromosome 4"/>
</dbReference>
<evidence type="ECO:0000313" key="1">
    <source>
        <dbReference type="EMBL" id="KAI8560873.1"/>
    </source>
</evidence>
<sequence length="254" mass="27565">MEDIDLQEVRSIGEEAVGAMAYLEKWLRKKPPMDPNQPQAEGVNVAEEVHPLHELAIAVDPLIHNDPIPDTVDAGTSSAPQDANGGSVSSSFTAHLGSVPSYPFTPMFQSTSPLPIHTDMPYDSQDWFYYPLQNVGGLDTTFLARPVLKRKETLNGDNGGSSHATQLGHDLVGTTGHPTVEGDAEVHIEVDVQGKQGEGDGVVTQGHVVEQEVQEDQDGTPPFVPRRSQRQPHPAACGTGSHKLLHYSKRRKDM</sequence>
<protein>
    <submittedName>
        <fullName evidence="1">Uncharacterized protein</fullName>
    </submittedName>
</protein>
<name>A0ACC0P804_RHOML</name>
<keyword evidence="2" id="KW-1185">Reference proteome</keyword>
<accession>A0ACC0P804</accession>
<dbReference type="EMBL" id="CM046391">
    <property type="protein sequence ID" value="KAI8560873.1"/>
    <property type="molecule type" value="Genomic_DNA"/>
</dbReference>